<dbReference type="EMBL" id="ML741822">
    <property type="protein sequence ID" value="KAE8324049.1"/>
    <property type="molecule type" value="Genomic_DNA"/>
</dbReference>
<proteinExistence type="predicted"/>
<evidence type="ECO:0000313" key="1">
    <source>
        <dbReference type="EMBL" id="KAE8324049.1"/>
    </source>
</evidence>
<keyword evidence="2" id="KW-1185">Reference proteome</keyword>
<sequence>MHTIKSRINQTRFLPYPIVLGKRMLASLDQQPPQISQLYVRLGLGDPALCERIQAMTVQLDPYNHTGWFRPNLVILKHKTDCFGRAGSEKNGMDHLKLGRKIASRITIDQCGKSGISKSQTCSTSELFCLTHNVGTCRDEQLSREGNSSRVFRKRKYMSSQTWTE</sequence>
<dbReference type="AlphaFoldDB" id="A0A5N6WW10"/>
<accession>A0A5N6WW10</accession>
<evidence type="ECO:0000313" key="2">
    <source>
        <dbReference type="Proteomes" id="UP000325945"/>
    </source>
</evidence>
<organism evidence="1 2">
    <name type="scientific">Aspergillus sergii</name>
    <dbReference type="NCBI Taxonomy" id="1034303"/>
    <lineage>
        <taxon>Eukaryota</taxon>
        <taxon>Fungi</taxon>
        <taxon>Dikarya</taxon>
        <taxon>Ascomycota</taxon>
        <taxon>Pezizomycotina</taxon>
        <taxon>Eurotiomycetes</taxon>
        <taxon>Eurotiomycetidae</taxon>
        <taxon>Eurotiales</taxon>
        <taxon>Aspergillaceae</taxon>
        <taxon>Aspergillus</taxon>
        <taxon>Aspergillus subgen. Circumdati</taxon>
    </lineage>
</organism>
<protein>
    <submittedName>
        <fullName evidence="1">Uncharacterized protein</fullName>
    </submittedName>
</protein>
<gene>
    <name evidence="1" type="ORF">BDV39DRAFT_126987</name>
</gene>
<name>A0A5N6WW10_9EURO</name>
<reference evidence="2" key="1">
    <citation type="submission" date="2019-04" db="EMBL/GenBank/DDBJ databases">
        <title>Friends and foes A comparative genomics studyof 23 Aspergillus species from section Flavi.</title>
        <authorList>
            <consortium name="DOE Joint Genome Institute"/>
            <person name="Kjaerbolling I."/>
            <person name="Vesth T."/>
            <person name="Frisvad J.C."/>
            <person name="Nybo J.L."/>
            <person name="Theobald S."/>
            <person name="Kildgaard S."/>
            <person name="Isbrandt T."/>
            <person name="Kuo A."/>
            <person name="Sato A."/>
            <person name="Lyhne E.K."/>
            <person name="Kogle M.E."/>
            <person name="Wiebenga A."/>
            <person name="Kun R.S."/>
            <person name="Lubbers R.J."/>
            <person name="Makela M.R."/>
            <person name="Barry K."/>
            <person name="Chovatia M."/>
            <person name="Clum A."/>
            <person name="Daum C."/>
            <person name="Haridas S."/>
            <person name="He G."/>
            <person name="LaButti K."/>
            <person name="Lipzen A."/>
            <person name="Mondo S."/>
            <person name="Riley R."/>
            <person name="Salamov A."/>
            <person name="Simmons B.A."/>
            <person name="Magnuson J.K."/>
            <person name="Henrissat B."/>
            <person name="Mortensen U.H."/>
            <person name="Larsen T.O."/>
            <person name="Devries R.P."/>
            <person name="Grigoriev I.V."/>
            <person name="Machida M."/>
            <person name="Baker S.E."/>
            <person name="Andersen M.R."/>
        </authorList>
    </citation>
    <scope>NUCLEOTIDE SEQUENCE [LARGE SCALE GENOMIC DNA]</scope>
    <source>
        <strain evidence="2">CBS 130017</strain>
    </source>
</reference>
<dbReference type="Proteomes" id="UP000325945">
    <property type="component" value="Unassembled WGS sequence"/>
</dbReference>